<reference evidence="10" key="1">
    <citation type="submission" date="2022-03" db="EMBL/GenBank/DDBJ databases">
        <authorList>
            <person name="Tunstrom K."/>
        </authorList>
    </citation>
    <scope>NUCLEOTIDE SEQUENCE</scope>
</reference>
<dbReference type="Pfam" id="PF00096">
    <property type="entry name" value="zf-C2H2"/>
    <property type="match status" value="2"/>
</dbReference>
<evidence type="ECO:0000313" key="11">
    <source>
        <dbReference type="Proteomes" id="UP001153954"/>
    </source>
</evidence>
<evidence type="ECO:0000256" key="5">
    <source>
        <dbReference type="ARBA" id="ARBA00023242"/>
    </source>
</evidence>
<dbReference type="SMART" id="SM00355">
    <property type="entry name" value="ZnF_C2H2"/>
    <property type="match status" value="9"/>
</dbReference>
<keyword evidence="2" id="KW-0677">Repeat</keyword>
<comment type="caution">
    <text evidence="10">The sequence shown here is derived from an EMBL/GenBank/DDBJ whole genome shotgun (WGS) entry which is preliminary data.</text>
</comment>
<keyword evidence="1" id="KW-0479">Metal-binding</keyword>
<feature type="domain" description="C2H2-type" evidence="9">
    <location>
        <begin position="789"/>
        <end position="814"/>
    </location>
</feature>
<dbReference type="GO" id="GO:0008270">
    <property type="term" value="F:zinc ion binding"/>
    <property type="evidence" value="ECO:0007669"/>
    <property type="project" value="UniProtKB-KW"/>
</dbReference>
<evidence type="ECO:0000313" key="10">
    <source>
        <dbReference type="EMBL" id="CAH2083740.1"/>
    </source>
</evidence>
<feature type="domain" description="C2H2-type" evidence="9">
    <location>
        <begin position="652"/>
        <end position="680"/>
    </location>
</feature>
<dbReference type="SUPFAM" id="SSF57667">
    <property type="entry name" value="beta-beta-alpha zinc fingers"/>
    <property type="match status" value="3"/>
</dbReference>
<evidence type="ECO:0000256" key="6">
    <source>
        <dbReference type="ARBA" id="ARBA00037948"/>
    </source>
</evidence>
<feature type="domain" description="C2H2-type" evidence="9">
    <location>
        <begin position="132"/>
        <end position="160"/>
    </location>
</feature>
<evidence type="ECO:0000259" key="9">
    <source>
        <dbReference type="PROSITE" id="PS50157"/>
    </source>
</evidence>
<feature type="domain" description="C2H2-type" evidence="9">
    <location>
        <begin position="741"/>
        <end position="763"/>
    </location>
</feature>
<dbReference type="Gene3D" id="3.30.160.60">
    <property type="entry name" value="Classic Zinc Finger"/>
    <property type="match status" value="3"/>
</dbReference>
<dbReference type="InterPro" id="IPR013087">
    <property type="entry name" value="Znf_C2H2_type"/>
</dbReference>
<name>A0AAU9T9L8_EUPED</name>
<keyword evidence="5" id="KW-0539">Nucleus</keyword>
<feature type="domain" description="C2H2-type" evidence="9">
    <location>
        <begin position="574"/>
        <end position="601"/>
    </location>
</feature>
<organism evidence="10 11">
    <name type="scientific">Euphydryas editha</name>
    <name type="common">Edith's checkerspot</name>
    <dbReference type="NCBI Taxonomy" id="104508"/>
    <lineage>
        <taxon>Eukaryota</taxon>
        <taxon>Metazoa</taxon>
        <taxon>Ecdysozoa</taxon>
        <taxon>Arthropoda</taxon>
        <taxon>Hexapoda</taxon>
        <taxon>Insecta</taxon>
        <taxon>Pterygota</taxon>
        <taxon>Neoptera</taxon>
        <taxon>Endopterygota</taxon>
        <taxon>Lepidoptera</taxon>
        <taxon>Glossata</taxon>
        <taxon>Ditrysia</taxon>
        <taxon>Papilionoidea</taxon>
        <taxon>Nymphalidae</taxon>
        <taxon>Nymphalinae</taxon>
        <taxon>Euphydryas</taxon>
    </lineage>
</organism>
<evidence type="ECO:0000256" key="3">
    <source>
        <dbReference type="ARBA" id="ARBA00022771"/>
    </source>
</evidence>
<dbReference type="GO" id="GO:0000978">
    <property type="term" value="F:RNA polymerase II cis-regulatory region sequence-specific DNA binding"/>
    <property type="evidence" value="ECO:0007669"/>
    <property type="project" value="TreeGrafter"/>
</dbReference>
<feature type="region of interest" description="Disordered" evidence="8">
    <location>
        <begin position="57"/>
        <end position="79"/>
    </location>
</feature>
<dbReference type="PANTHER" id="PTHR24388">
    <property type="entry name" value="ZINC FINGER PROTEIN"/>
    <property type="match status" value="1"/>
</dbReference>
<keyword evidence="11" id="KW-1185">Reference proteome</keyword>
<feature type="domain" description="C2H2-type" evidence="9">
    <location>
        <begin position="626"/>
        <end position="649"/>
    </location>
</feature>
<dbReference type="EMBL" id="CAKOGL010000001">
    <property type="protein sequence ID" value="CAH2083740.1"/>
    <property type="molecule type" value="Genomic_DNA"/>
</dbReference>
<dbReference type="Proteomes" id="UP001153954">
    <property type="component" value="Unassembled WGS sequence"/>
</dbReference>
<dbReference type="InterPro" id="IPR050527">
    <property type="entry name" value="Snail/Krueppel_Znf"/>
</dbReference>
<accession>A0AAU9T9L8</accession>
<proteinExistence type="inferred from homology"/>
<dbReference type="PROSITE" id="PS50157">
    <property type="entry name" value="ZINC_FINGER_C2H2_2"/>
    <property type="match status" value="7"/>
</dbReference>
<dbReference type="PROSITE" id="PS00028">
    <property type="entry name" value="ZINC_FINGER_C2H2_1"/>
    <property type="match status" value="6"/>
</dbReference>
<feature type="domain" description="C2H2-type" evidence="9">
    <location>
        <begin position="678"/>
        <end position="701"/>
    </location>
</feature>
<evidence type="ECO:0000256" key="4">
    <source>
        <dbReference type="ARBA" id="ARBA00022833"/>
    </source>
</evidence>
<evidence type="ECO:0000256" key="8">
    <source>
        <dbReference type="SAM" id="MobiDB-lite"/>
    </source>
</evidence>
<gene>
    <name evidence="10" type="ORF">EEDITHA_LOCUS381</name>
</gene>
<dbReference type="AlphaFoldDB" id="A0AAU9T9L8"/>
<sequence length="814" mass="94181">MRVAASRGNGLAIGVETIRSTTPECLEPLNRSRRKLVQYSPGLLGVSRGIEECGQVPEEKADKQTGQLNSETDRDKPEANELLIERKIVKRKPKFKVIEGVESFRRVDFDLNVLKEDLDERRNEESYKRSRFKCSTCILSFDDKNELSEHNRECHDEISEELQQAGQHVEAYLKHDGQKLMAETNTNESVLVLIIPSTSNNELYSSEISISNQKTDEIILNLPDNFIVDCSLENPTKEIIYSNKTGQIIDDVVLEELSSSEDQQDFDIICNDSQSCNDETMSQSNAGVTTESVSISLKSPFRQGTVFTTDQTDIEIPTANIEKEHNEAATVNENKMTNEELEDMEYIPIEKDEDEENSEIIVKPSRGRKRKIADQNKYIRKKRANTNQDYVSVKGKLVKSKTFTGYNFDCHCSKKCTQKISAEERESEFNNFWNAGSYEARCALLQCYVKEIIKNRSYKSQSTKRLYTRKYYMRDKEICKTTLLNTLSISQTRIDIALTKHRNNEGIRDKRGNKPITAEQLKEMRDLFIEHLPRYMSHCCRESSSANYLAPKLSMRLLYDKYKTDRTNAKIGTHVCDICQCRFSERTQLVSHSRSHFSEFYCRLCSYRCSSEEERDRHGRTHQRAIECLECGQLFENHRQFNDHYKEIHETFTCDHCGLTFKMKLSLLKHISKKHTKPECKICDKTFSKYMSLVLHNKVFHGPPSKSAYCEECDLKFTDIYSYKMHLANSVKHKPKKIGRFPCPECDKCFTKEINLTDHYELHHLKLTKFKCVDCEKTNNILARHVSGHECARCAQTFALPAALTAHIRTEHID</sequence>
<dbReference type="GO" id="GO:0000981">
    <property type="term" value="F:DNA-binding transcription factor activity, RNA polymerase II-specific"/>
    <property type="evidence" value="ECO:0007669"/>
    <property type="project" value="TreeGrafter"/>
</dbReference>
<dbReference type="PANTHER" id="PTHR24388:SF104">
    <property type="entry name" value="AT-RICH BINDING PROTEIN-RELATED"/>
    <property type="match status" value="1"/>
</dbReference>
<comment type="similarity">
    <text evidence="6">Belongs to the snail C2H2-type zinc-finger protein family.</text>
</comment>
<evidence type="ECO:0000256" key="7">
    <source>
        <dbReference type="PROSITE-ProRule" id="PRU00042"/>
    </source>
</evidence>
<evidence type="ECO:0000256" key="2">
    <source>
        <dbReference type="ARBA" id="ARBA00022737"/>
    </source>
</evidence>
<dbReference type="InterPro" id="IPR036236">
    <property type="entry name" value="Znf_C2H2_sf"/>
</dbReference>
<evidence type="ECO:0000256" key="1">
    <source>
        <dbReference type="ARBA" id="ARBA00022723"/>
    </source>
</evidence>
<protein>
    <recommendedName>
        <fullName evidence="9">C2H2-type domain-containing protein</fullName>
    </recommendedName>
</protein>
<keyword evidence="4" id="KW-0862">Zinc</keyword>
<keyword evidence="3 7" id="KW-0863">Zinc-finger</keyword>